<dbReference type="InterPro" id="IPR018170">
    <property type="entry name" value="Aldo/ket_reductase_CS"/>
</dbReference>
<dbReference type="Pfam" id="PF00248">
    <property type="entry name" value="Aldo_ket_red"/>
    <property type="match status" value="1"/>
</dbReference>
<dbReference type="PANTHER" id="PTHR43364:SF4">
    <property type="entry name" value="NAD(P)-LINKED OXIDOREDUCTASE SUPERFAMILY PROTEIN"/>
    <property type="match status" value="1"/>
</dbReference>
<dbReference type="InterPro" id="IPR020471">
    <property type="entry name" value="AKR"/>
</dbReference>
<dbReference type="Gene3D" id="3.20.20.100">
    <property type="entry name" value="NADP-dependent oxidoreductase domain"/>
    <property type="match status" value="1"/>
</dbReference>
<dbReference type="InterPro" id="IPR023210">
    <property type="entry name" value="NADP_OxRdtase_dom"/>
</dbReference>
<dbReference type="Proteomes" id="UP001500902">
    <property type="component" value="Unassembled WGS sequence"/>
</dbReference>
<evidence type="ECO:0000313" key="4">
    <source>
        <dbReference type="Proteomes" id="UP001500902"/>
    </source>
</evidence>
<evidence type="ECO:0000256" key="1">
    <source>
        <dbReference type="ARBA" id="ARBA00023002"/>
    </source>
</evidence>
<organism evidence="3 4">
    <name type="scientific">Nonomuraea antimicrobica</name>
    <dbReference type="NCBI Taxonomy" id="561173"/>
    <lineage>
        <taxon>Bacteria</taxon>
        <taxon>Bacillati</taxon>
        <taxon>Actinomycetota</taxon>
        <taxon>Actinomycetes</taxon>
        <taxon>Streptosporangiales</taxon>
        <taxon>Streptosporangiaceae</taxon>
        <taxon>Nonomuraea</taxon>
    </lineage>
</organism>
<dbReference type="InterPro" id="IPR036812">
    <property type="entry name" value="NAD(P)_OxRdtase_dom_sf"/>
</dbReference>
<dbReference type="PROSITE" id="PS00062">
    <property type="entry name" value="ALDOKETO_REDUCTASE_2"/>
    <property type="match status" value="1"/>
</dbReference>
<dbReference type="SUPFAM" id="SSF51430">
    <property type="entry name" value="NAD(P)-linked oxidoreductase"/>
    <property type="match status" value="1"/>
</dbReference>
<evidence type="ECO:0000259" key="2">
    <source>
        <dbReference type="Pfam" id="PF00248"/>
    </source>
</evidence>
<name>A0ABP7BIN7_9ACTN</name>
<evidence type="ECO:0000313" key="3">
    <source>
        <dbReference type="EMBL" id="GAA3661969.1"/>
    </source>
</evidence>
<sequence>MTTRRLGRTDIELSPIGLGCMQFSGTRNVVRWMIRPIDQETVTSVVRAALDGGVNWFDTAEMYGQGQSEEALAAALKTCGIAPGEVTVATKWAPLGRTAADITRTIGDRLRHLGGFPVGLHQIHMPTGSWSSIPAQLKAMAALLKSGEIRSVGVSNFSARQLVLAHRVLAAEGVTLAANQVRINLLHRNVERDGVLDAARRLGVTLIAYSPLQGGLLSGRFHDDPALVRSQPVMRRFFGVLDRRGLSAQGLARTRPLVDTMRAIGKAYGVSVSQVALNWLITRYGDTVVAIPGASKPRQAADAAAVMEFRLTEAEIGKLDELSLT</sequence>
<dbReference type="InterPro" id="IPR050523">
    <property type="entry name" value="AKR_Detox_Biosynth"/>
</dbReference>
<accession>A0ABP7BIN7</accession>
<dbReference type="PRINTS" id="PR00069">
    <property type="entry name" value="ALDKETRDTASE"/>
</dbReference>
<protein>
    <submittedName>
        <fullName evidence="3">Aldo/keto reductase</fullName>
    </submittedName>
</protein>
<comment type="caution">
    <text evidence="3">The sequence shown here is derived from an EMBL/GenBank/DDBJ whole genome shotgun (WGS) entry which is preliminary data.</text>
</comment>
<reference evidence="4" key="1">
    <citation type="journal article" date="2019" name="Int. J. Syst. Evol. Microbiol.">
        <title>The Global Catalogue of Microorganisms (GCM) 10K type strain sequencing project: providing services to taxonomists for standard genome sequencing and annotation.</title>
        <authorList>
            <consortium name="The Broad Institute Genomics Platform"/>
            <consortium name="The Broad Institute Genome Sequencing Center for Infectious Disease"/>
            <person name="Wu L."/>
            <person name="Ma J."/>
        </authorList>
    </citation>
    <scope>NUCLEOTIDE SEQUENCE [LARGE SCALE GENOMIC DNA]</scope>
    <source>
        <strain evidence="4">JCM 16904</strain>
    </source>
</reference>
<gene>
    <name evidence="3" type="ORF">GCM10022224_027050</name>
</gene>
<proteinExistence type="predicted"/>
<keyword evidence="4" id="KW-1185">Reference proteome</keyword>
<feature type="domain" description="NADP-dependent oxidoreductase" evidence="2">
    <location>
        <begin position="15"/>
        <end position="322"/>
    </location>
</feature>
<dbReference type="RefSeq" id="WP_344876688.1">
    <property type="nucleotide sequence ID" value="NZ_BAAAZP010000049.1"/>
</dbReference>
<dbReference type="PANTHER" id="PTHR43364">
    <property type="entry name" value="NADH-SPECIFIC METHYLGLYOXAL REDUCTASE-RELATED"/>
    <property type="match status" value="1"/>
</dbReference>
<keyword evidence="1" id="KW-0560">Oxidoreductase</keyword>
<dbReference type="EMBL" id="BAAAZP010000049">
    <property type="protein sequence ID" value="GAA3661969.1"/>
    <property type="molecule type" value="Genomic_DNA"/>
</dbReference>